<gene>
    <name evidence="1" type="ORF">PCORN_07475</name>
</gene>
<proteinExistence type="predicted"/>
<evidence type="ECO:0000313" key="1">
    <source>
        <dbReference type="EMBL" id="EUJ30848.1"/>
    </source>
</evidence>
<organism evidence="1 2">
    <name type="scientific">Listeria cornellensis FSL F6-0969</name>
    <dbReference type="NCBI Taxonomy" id="1265820"/>
    <lineage>
        <taxon>Bacteria</taxon>
        <taxon>Bacillati</taxon>
        <taxon>Bacillota</taxon>
        <taxon>Bacilli</taxon>
        <taxon>Bacillales</taxon>
        <taxon>Listeriaceae</taxon>
        <taxon>Listeria</taxon>
    </lineage>
</organism>
<reference evidence="1 2" key="1">
    <citation type="journal article" date="2014" name="Int. J. Syst. Evol. Microbiol.">
        <title>Listeria floridensis sp. nov., Listeria aquatica sp. nov., Listeria cornellensis sp. nov., Listeria riparia sp. nov. and Listeria grandensis sp. nov., from agricultural and natural environments.</title>
        <authorList>
            <person name="den Bakker H.C."/>
            <person name="Warchocki S."/>
            <person name="Wright E.M."/>
            <person name="Allred A.F."/>
            <person name="Ahlstrom C."/>
            <person name="Manuel C.S."/>
            <person name="Stasiewicz M.J."/>
            <person name="Burrell A."/>
            <person name="Roof S."/>
            <person name="Strawn L."/>
            <person name="Fortes E.D."/>
            <person name="Nightingale K.K."/>
            <person name="Kephart D."/>
            <person name="Wiedmann M."/>
        </authorList>
    </citation>
    <scope>NUCLEOTIDE SEQUENCE [LARGE SCALE GENOMIC DNA]</scope>
    <source>
        <strain evidence="2">FSL F6-969</strain>
    </source>
</reference>
<dbReference type="AlphaFoldDB" id="W7CDI6"/>
<accession>W7CDI6</accession>
<dbReference type="Gene3D" id="1.25.40.10">
    <property type="entry name" value="Tetratricopeptide repeat domain"/>
    <property type="match status" value="1"/>
</dbReference>
<comment type="caution">
    <text evidence="1">The sequence shown here is derived from an EMBL/GenBank/DDBJ whole genome shotgun (WGS) entry which is preliminary data.</text>
</comment>
<dbReference type="STRING" id="1265820.PCORN_07475"/>
<dbReference type="InterPro" id="IPR019734">
    <property type="entry name" value="TPR_rpt"/>
</dbReference>
<protein>
    <submittedName>
        <fullName evidence="1">Rhomboid family membrane protein</fullName>
    </submittedName>
</protein>
<dbReference type="EMBL" id="AODE01000014">
    <property type="protein sequence ID" value="EUJ30848.1"/>
    <property type="molecule type" value="Genomic_DNA"/>
</dbReference>
<name>W7CDI6_9LIST</name>
<dbReference type="InterPro" id="IPR011990">
    <property type="entry name" value="TPR-like_helical_dom_sf"/>
</dbReference>
<evidence type="ECO:0000313" key="2">
    <source>
        <dbReference type="Proteomes" id="UP000019254"/>
    </source>
</evidence>
<sequence>MKIIKQRKKILHQLQVSGSADALTFTNLAVIATIQGNEIEAADFAREAIAQESFNPHAHFLLARSYEVQGDLEQALKEATIAVEQQDTETYVQYKGYLESKIQTR</sequence>
<dbReference type="Proteomes" id="UP000019254">
    <property type="component" value="Unassembled WGS sequence"/>
</dbReference>
<dbReference type="SMART" id="SM00028">
    <property type="entry name" value="TPR"/>
    <property type="match status" value="2"/>
</dbReference>
<dbReference type="SUPFAM" id="SSF48452">
    <property type="entry name" value="TPR-like"/>
    <property type="match status" value="1"/>
</dbReference>
<keyword evidence="2" id="KW-1185">Reference proteome</keyword>
<dbReference type="PATRIC" id="fig|1265820.5.peg.1464"/>